<dbReference type="KEGG" id="gxy:GLX_04890"/>
<accession>G2I454</accession>
<dbReference type="AlphaFoldDB" id="G2I454"/>
<feature type="transmembrane region" description="Helical" evidence="1">
    <location>
        <begin position="6"/>
        <end position="29"/>
    </location>
</feature>
<dbReference type="HOGENOM" id="CLU_217980_0_0_5"/>
<keyword evidence="1" id="KW-1133">Transmembrane helix</keyword>
<dbReference type="PATRIC" id="fig|634177.7.peg.574"/>
<proteinExistence type="predicted"/>
<evidence type="ECO:0000313" key="3">
    <source>
        <dbReference type="Proteomes" id="UP000009044"/>
    </source>
</evidence>
<keyword evidence="1" id="KW-0472">Membrane</keyword>
<evidence type="ECO:0000313" key="2">
    <source>
        <dbReference type="EMBL" id="BAK82901.1"/>
    </source>
</evidence>
<keyword evidence="1" id="KW-0812">Transmembrane</keyword>
<organism evidence="2 3">
    <name type="scientific">Komagataeibacter medellinensis (strain NBRC 3288 / BCRC 11682 / LMG 1693 / Kondo 51)</name>
    <name type="common">Gluconacetobacter medellinensis</name>
    <dbReference type="NCBI Taxonomy" id="634177"/>
    <lineage>
        <taxon>Bacteria</taxon>
        <taxon>Pseudomonadati</taxon>
        <taxon>Pseudomonadota</taxon>
        <taxon>Alphaproteobacteria</taxon>
        <taxon>Acetobacterales</taxon>
        <taxon>Acetobacteraceae</taxon>
        <taxon>Komagataeibacter</taxon>
    </lineage>
</organism>
<protein>
    <submittedName>
        <fullName evidence="2">Uncharacterized protein</fullName>
    </submittedName>
</protein>
<dbReference type="STRING" id="634177.GLX_04890"/>
<dbReference type="EMBL" id="AP012159">
    <property type="protein sequence ID" value="BAK82901.1"/>
    <property type="molecule type" value="Genomic_DNA"/>
</dbReference>
<dbReference type="Proteomes" id="UP000009044">
    <property type="component" value="Chromosome"/>
</dbReference>
<evidence type="ECO:0000256" key="1">
    <source>
        <dbReference type="SAM" id="Phobius"/>
    </source>
</evidence>
<gene>
    <name evidence="2" type="ordered locus">GLX_04890</name>
</gene>
<sequence length="40" mass="4227">MSAFAQGLMTGAGGMVVLIGLLVAIPLWLRAMRLRARGLD</sequence>
<reference evidence="3" key="1">
    <citation type="journal article" date="2011" name="J. Bacteriol.">
        <title>Complete genome sequence of NBRC 3288, a unique cellulose-nonproducing strain of Gluconacetobacter xylinus isolated from vinegar.</title>
        <authorList>
            <person name="Ogino H."/>
            <person name="Azuma Y."/>
            <person name="Hosoyama A."/>
            <person name="Nakazawa H."/>
            <person name="Matsutani M."/>
            <person name="Hasegawa A."/>
            <person name="Otsuyama K."/>
            <person name="Matsushita K."/>
            <person name="Fujita N."/>
            <person name="Shirai M."/>
        </authorList>
    </citation>
    <scope>NUCLEOTIDE SEQUENCE [LARGE SCALE GENOMIC DNA]</scope>
    <source>
        <strain evidence="3">NBRC 3288 / BCRC 11682 / LMG 1693</strain>
    </source>
</reference>
<dbReference type="RefSeq" id="WP_014104475.1">
    <property type="nucleotide sequence ID" value="NC_016027.1"/>
</dbReference>
<name>G2I454_KOMMN</name>